<dbReference type="Proteomes" id="UP000001695">
    <property type="component" value="Chromosome"/>
</dbReference>
<dbReference type="RefSeq" id="WP_012386536.1">
    <property type="nucleotide sequence ID" value="NC_010581.1"/>
</dbReference>
<evidence type="ECO:0000256" key="2">
    <source>
        <dbReference type="SAM" id="MobiDB-lite"/>
    </source>
</evidence>
<dbReference type="InterPro" id="IPR019734">
    <property type="entry name" value="TPR_rpt"/>
</dbReference>
<reference evidence="4" key="1">
    <citation type="submission" date="2008-03" db="EMBL/GenBank/DDBJ databases">
        <title>Complete sequence of chromosome of Beijerinckia indica subsp. indica ATCC 9039.</title>
        <authorList>
            <consortium name="US DOE Joint Genome Institute"/>
            <person name="Copeland A."/>
            <person name="Lucas S."/>
            <person name="Lapidus A."/>
            <person name="Glavina del Rio T."/>
            <person name="Dalin E."/>
            <person name="Tice H."/>
            <person name="Bruce D."/>
            <person name="Goodwin L."/>
            <person name="Pitluck S."/>
            <person name="LaButti K."/>
            <person name="Schmutz J."/>
            <person name="Larimer F."/>
            <person name="Land M."/>
            <person name="Hauser L."/>
            <person name="Kyrpides N."/>
            <person name="Mikhailova N."/>
            <person name="Dunfield P.F."/>
            <person name="Dedysh S.N."/>
            <person name="Liesack W."/>
            <person name="Saw J.H."/>
            <person name="Alam M."/>
            <person name="Chen Y."/>
            <person name="Murrell J.C."/>
            <person name="Richardson P."/>
        </authorList>
    </citation>
    <scope>NUCLEOTIDE SEQUENCE [LARGE SCALE GENOMIC DNA]</scope>
    <source>
        <strain evidence="4">ATCC 9039 / DSM 1715 / NCIMB 8712</strain>
    </source>
</reference>
<dbReference type="InterPro" id="IPR011990">
    <property type="entry name" value="TPR-like_helical_dom_sf"/>
</dbReference>
<dbReference type="Gene3D" id="1.25.40.10">
    <property type="entry name" value="Tetratricopeptide repeat domain"/>
    <property type="match status" value="1"/>
</dbReference>
<feature type="compositionally biased region" description="Low complexity" evidence="2">
    <location>
        <begin position="204"/>
        <end position="217"/>
    </location>
</feature>
<keyword evidence="4" id="KW-1185">Reference proteome</keyword>
<accession>B2IGB4</accession>
<feature type="region of interest" description="Disordered" evidence="2">
    <location>
        <begin position="139"/>
        <end position="255"/>
    </location>
</feature>
<keyword evidence="1" id="KW-0131">Cell cycle</keyword>
<evidence type="ECO:0000313" key="4">
    <source>
        <dbReference type="Proteomes" id="UP000001695"/>
    </source>
</evidence>
<keyword evidence="1" id="KW-0175">Coiled coil</keyword>
<comment type="similarity">
    <text evidence="1">Belongs to the CpoB family.</text>
</comment>
<dbReference type="STRING" id="395963.Bind_3636"/>
<keyword evidence="1" id="KW-0132">Cell division</keyword>
<dbReference type="AlphaFoldDB" id="B2IGB4"/>
<evidence type="ECO:0000256" key="1">
    <source>
        <dbReference type="HAMAP-Rule" id="MF_02066"/>
    </source>
</evidence>
<proteinExistence type="inferred from homology"/>
<dbReference type="HAMAP" id="MF_02066">
    <property type="entry name" value="CpoB"/>
    <property type="match status" value="1"/>
</dbReference>
<dbReference type="InterPro" id="IPR014162">
    <property type="entry name" value="CpoB_C"/>
</dbReference>
<dbReference type="NCBIfam" id="TIGR02795">
    <property type="entry name" value="tol_pal_ybgF"/>
    <property type="match status" value="1"/>
</dbReference>
<keyword evidence="1" id="KW-0574">Periplasm</keyword>
<dbReference type="eggNOG" id="COG1729">
    <property type="taxonomic scope" value="Bacteria"/>
</dbReference>
<dbReference type="InterPro" id="IPR034706">
    <property type="entry name" value="CpoB"/>
</dbReference>
<keyword evidence="1" id="KW-0732">Signal</keyword>
<dbReference type="OrthoDB" id="7185608at2"/>
<dbReference type="HOGENOM" id="CLU_044315_0_1_5"/>
<comment type="function">
    <text evidence="1">Mediates coordination of peptidoglycan synthesis and outer membrane constriction during cell division.</text>
</comment>
<feature type="coiled-coil region" evidence="1">
    <location>
        <begin position="91"/>
        <end position="118"/>
    </location>
</feature>
<sequence>MIFDKMPFPHCFSRNFSDWNGKSTRFPGLFRSSGLFGLIFLAGVNCAGAQNAAFSGESARDDLLAQNYGYPPGDISDGGDRAYGRAPGQDVAGLLVRIDKLENQVRQLTGQLEQMQFSTHRLEDQLKKFQSDVDFRLQENAGRGNGAPVAPALKGGQKRGEGPESPASPMNQTAAGDEDVTPVTNSGRSSRRRGDAFDPDADPDAPGTPRPLGTTPPSKRASETVNAPLDLAGGRLRSDNTVSPTAPRNAGPDPVVSAGGTVIASASANPTKEDYDLALGYLRQKEYEAAEKSFTAFLAKNSKSRLTPDAIYYLGETYYQRGRQREAAEQYLKISTHYANSNRAPEAMLRLGQSLNALGAKEQACATFGEIDRKYPNASPQVKASAEREARRLQC</sequence>
<dbReference type="EMBL" id="CP001016">
    <property type="protein sequence ID" value="ACB97188.1"/>
    <property type="molecule type" value="Genomic_DNA"/>
</dbReference>
<name>B2IGB4_BEII9</name>
<evidence type="ECO:0000313" key="3">
    <source>
        <dbReference type="EMBL" id="ACB97188.1"/>
    </source>
</evidence>
<reference evidence="3 4" key="2">
    <citation type="journal article" date="2010" name="J. Bacteriol.">
        <title>Complete genome sequence of Beijerinckia indica subsp. indica.</title>
        <authorList>
            <person name="Tamas I."/>
            <person name="Dedysh S.N."/>
            <person name="Liesack W."/>
            <person name="Stott M.B."/>
            <person name="Alam M."/>
            <person name="Murrell J.C."/>
            <person name="Dunfield P.F."/>
        </authorList>
    </citation>
    <scope>NUCLEOTIDE SEQUENCE [LARGE SCALE GENOMIC DNA]</scope>
    <source>
        <strain evidence="4">ATCC 9039 / DSM 1715 / NCIMB 8712</strain>
    </source>
</reference>
<dbReference type="Pfam" id="PF13432">
    <property type="entry name" value="TPR_16"/>
    <property type="match status" value="1"/>
</dbReference>
<comment type="subcellular location">
    <subcellularLocation>
        <location evidence="1">Periplasm</location>
    </subcellularLocation>
</comment>
<dbReference type="GO" id="GO:0043093">
    <property type="term" value="P:FtsZ-dependent cytokinesis"/>
    <property type="evidence" value="ECO:0007669"/>
    <property type="project" value="UniProtKB-UniRule"/>
</dbReference>
<dbReference type="KEGG" id="bid:Bind_3636"/>
<gene>
    <name evidence="1" type="primary">cpoB</name>
    <name evidence="3" type="ordered locus">Bind_3636</name>
</gene>
<dbReference type="SUPFAM" id="SSF48452">
    <property type="entry name" value="TPR-like"/>
    <property type="match status" value="1"/>
</dbReference>
<dbReference type="GO" id="GO:0030288">
    <property type="term" value="C:outer membrane-bounded periplasmic space"/>
    <property type="evidence" value="ECO:0007669"/>
    <property type="project" value="UniProtKB-UniRule"/>
</dbReference>
<organism evidence="3 4">
    <name type="scientific">Beijerinckia indica subsp. indica (strain ATCC 9039 / DSM 1715 / NCIMB 8712)</name>
    <dbReference type="NCBI Taxonomy" id="395963"/>
    <lineage>
        <taxon>Bacteria</taxon>
        <taxon>Pseudomonadati</taxon>
        <taxon>Pseudomonadota</taxon>
        <taxon>Alphaproteobacteria</taxon>
        <taxon>Hyphomicrobiales</taxon>
        <taxon>Beijerinckiaceae</taxon>
        <taxon>Beijerinckia</taxon>
    </lineage>
</organism>
<dbReference type="Pfam" id="PF13174">
    <property type="entry name" value="TPR_6"/>
    <property type="match status" value="1"/>
</dbReference>
<protein>
    <recommendedName>
        <fullName evidence="1">Cell division coordinator CpoB</fullName>
    </recommendedName>
</protein>